<organism evidence="1 2">
    <name type="scientific">Nesterenkonia lacusekhoensis</name>
    <dbReference type="NCBI Taxonomy" id="150832"/>
    <lineage>
        <taxon>Bacteria</taxon>
        <taxon>Bacillati</taxon>
        <taxon>Actinomycetota</taxon>
        <taxon>Actinomycetes</taxon>
        <taxon>Micrococcales</taxon>
        <taxon>Micrococcaceae</taxon>
        <taxon>Nesterenkonia</taxon>
    </lineage>
</organism>
<evidence type="ECO:0000313" key="1">
    <source>
        <dbReference type="EMBL" id="MBP2319512.1"/>
    </source>
</evidence>
<dbReference type="RefSeq" id="WP_210051013.1">
    <property type="nucleotide sequence ID" value="NZ_JAGINX010000001.1"/>
</dbReference>
<accession>A0ABS4T4X4</accession>
<evidence type="ECO:0000313" key="2">
    <source>
        <dbReference type="Proteomes" id="UP001519331"/>
    </source>
</evidence>
<name>A0ABS4T4X4_9MICC</name>
<protein>
    <submittedName>
        <fullName evidence="1">Uncharacterized protein</fullName>
    </submittedName>
</protein>
<dbReference type="EMBL" id="JAGINX010000001">
    <property type="protein sequence ID" value="MBP2319512.1"/>
    <property type="molecule type" value="Genomic_DNA"/>
</dbReference>
<comment type="caution">
    <text evidence="1">The sequence shown here is derived from an EMBL/GenBank/DDBJ whole genome shotgun (WGS) entry which is preliminary data.</text>
</comment>
<keyword evidence="2" id="KW-1185">Reference proteome</keyword>
<proteinExistence type="predicted"/>
<dbReference type="Proteomes" id="UP001519331">
    <property type="component" value="Unassembled WGS sequence"/>
</dbReference>
<sequence length="112" mass="12312">MSKYVDLKGACKHTGRSTATINRRAASGELPVFRDWSDGGKNKYRIEDLDHVFGLERVIPANEREAREYADLKAAARKIVAKAPKMTDAKREELASILQPAVTALSGGEARV</sequence>
<reference evidence="1 2" key="1">
    <citation type="submission" date="2021-03" db="EMBL/GenBank/DDBJ databases">
        <title>Sequencing the genomes of 1000 actinobacteria strains.</title>
        <authorList>
            <person name="Klenk H.-P."/>
        </authorList>
    </citation>
    <scope>NUCLEOTIDE SEQUENCE [LARGE SCALE GENOMIC DNA]</scope>
    <source>
        <strain evidence="1 2">DSM 12544</strain>
    </source>
</reference>
<gene>
    <name evidence="1" type="ORF">JOF45_002531</name>
</gene>